<dbReference type="Proteomes" id="UP000250572">
    <property type="component" value="Unassembled WGS sequence"/>
</dbReference>
<reference evidence="5 6" key="1">
    <citation type="journal article" date="2018" name="G3 (Bethesda)">
        <title>A High-Quality Reference Genome for the Invasive Mosquitofish Gambusia affinis Using a Chicago Library.</title>
        <authorList>
            <person name="Hoffberg S.L."/>
            <person name="Troendle N.J."/>
            <person name="Glenn T.C."/>
            <person name="Mahmud O."/>
            <person name="Louha S."/>
            <person name="Chalopin D."/>
            <person name="Bennetzen J.L."/>
            <person name="Mauricio R."/>
        </authorList>
    </citation>
    <scope>NUCLEOTIDE SEQUENCE [LARGE SCALE GENOMIC DNA]</scope>
    <source>
        <strain evidence="5">NE01/NJP1002.9</strain>
        <tissue evidence="5">Muscle</tissue>
    </source>
</reference>
<dbReference type="SUPFAM" id="SSF50978">
    <property type="entry name" value="WD40 repeat-like"/>
    <property type="match status" value="1"/>
</dbReference>
<evidence type="ECO:0000256" key="3">
    <source>
        <dbReference type="PROSITE-ProRule" id="PRU00221"/>
    </source>
</evidence>
<dbReference type="SMART" id="SM00320">
    <property type="entry name" value="WD40"/>
    <property type="match status" value="8"/>
</dbReference>
<protein>
    <submittedName>
        <fullName evidence="5">Uncharacterized protein</fullName>
    </submittedName>
</protein>
<dbReference type="PROSITE" id="PS50082">
    <property type="entry name" value="WD_REPEATS_2"/>
    <property type="match status" value="7"/>
</dbReference>
<feature type="region of interest" description="Disordered" evidence="4">
    <location>
        <begin position="1"/>
        <end position="37"/>
    </location>
</feature>
<dbReference type="AlphaFoldDB" id="A0A315VBJ0"/>
<accession>A0A315VBJ0</accession>
<name>A0A315VBJ0_GAMAF</name>
<feature type="repeat" description="WD" evidence="3">
    <location>
        <begin position="330"/>
        <end position="372"/>
    </location>
</feature>
<dbReference type="PROSITE" id="PS00678">
    <property type="entry name" value="WD_REPEATS_1"/>
    <property type="match status" value="3"/>
</dbReference>
<dbReference type="EMBL" id="NHOQ01001971">
    <property type="protein sequence ID" value="PWA20176.1"/>
    <property type="molecule type" value="Genomic_DNA"/>
</dbReference>
<feature type="repeat" description="WD" evidence="3">
    <location>
        <begin position="499"/>
        <end position="540"/>
    </location>
</feature>
<dbReference type="Gene3D" id="2.130.10.10">
    <property type="entry name" value="YVTN repeat-like/Quinoprotein amine dehydrogenase"/>
    <property type="match status" value="4"/>
</dbReference>
<feature type="compositionally biased region" description="Polar residues" evidence="4">
    <location>
        <begin position="26"/>
        <end position="37"/>
    </location>
</feature>
<dbReference type="InterPro" id="IPR036322">
    <property type="entry name" value="WD40_repeat_dom_sf"/>
</dbReference>
<organism evidence="5 6">
    <name type="scientific">Gambusia affinis</name>
    <name type="common">Western mosquitofish</name>
    <name type="synonym">Heterandria affinis</name>
    <dbReference type="NCBI Taxonomy" id="33528"/>
    <lineage>
        <taxon>Eukaryota</taxon>
        <taxon>Metazoa</taxon>
        <taxon>Chordata</taxon>
        <taxon>Craniata</taxon>
        <taxon>Vertebrata</taxon>
        <taxon>Euteleostomi</taxon>
        <taxon>Actinopterygii</taxon>
        <taxon>Neopterygii</taxon>
        <taxon>Teleostei</taxon>
        <taxon>Neoteleostei</taxon>
        <taxon>Acanthomorphata</taxon>
        <taxon>Ovalentaria</taxon>
        <taxon>Atherinomorphae</taxon>
        <taxon>Cyprinodontiformes</taxon>
        <taxon>Poeciliidae</taxon>
        <taxon>Poeciliinae</taxon>
        <taxon>Gambusia</taxon>
    </lineage>
</organism>
<evidence type="ECO:0000256" key="2">
    <source>
        <dbReference type="ARBA" id="ARBA00022737"/>
    </source>
</evidence>
<evidence type="ECO:0000313" key="5">
    <source>
        <dbReference type="EMBL" id="PWA20176.1"/>
    </source>
</evidence>
<dbReference type="InterPro" id="IPR011047">
    <property type="entry name" value="Quinoprotein_ADH-like_sf"/>
</dbReference>
<dbReference type="PANTHER" id="PTHR19848">
    <property type="entry name" value="WD40 REPEAT PROTEIN"/>
    <property type="match status" value="1"/>
</dbReference>
<gene>
    <name evidence="5" type="ORF">CCH79_00003685</name>
</gene>
<dbReference type="PRINTS" id="PR00320">
    <property type="entry name" value="GPROTEINBRPT"/>
</dbReference>
<dbReference type="PANTHER" id="PTHR19848:SF8">
    <property type="entry name" value="F-BOX AND WD REPEAT DOMAIN CONTAINING 7"/>
    <property type="match status" value="1"/>
</dbReference>
<keyword evidence="1 3" id="KW-0853">WD repeat</keyword>
<evidence type="ECO:0000256" key="4">
    <source>
        <dbReference type="SAM" id="MobiDB-lite"/>
    </source>
</evidence>
<dbReference type="CDD" id="cd00200">
    <property type="entry name" value="WD40"/>
    <property type="match status" value="1"/>
</dbReference>
<proteinExistence type="predicted"/>
<dbReference type="InterPro" id="IPR019775">
    <property type="entry name" value="WD40_repeat_CS"/>
</dbReference>
<feature type="repeat" description="WD" evidence="3">
    <location>
        <begin position="415"/>
        <end position="456"/>
    </location>
</feature>
<dbReference type="InterPro" id="IPR001680">
    <property type="entry name" value="WD40_rpt"/>
</dbReference>
<dbReference type="InterPro" id="IPR015943">
    <property type="entry name" value="WD40/YVTN_repeat-like_dom_sf"/>
</dbReference>
<feature type="repeat" description="WD" evidence="3">
    <location>
        <begin position="288"/>
        <end position="329"/>
    </location>
</feature>
<feature type="repeat" description="WD" evidence="3">
    <location>
        <begin position="457"/>
        <end position="498"/>
    </location>
</feature>
<comment type="caution">
    <text evidence="5">The sequence shown here is derived from an EMBL/GenBank/DDBJ whole genome shotgun (WGS) entry which is preliminary data.</text>
</comment>
<sequence>MLHPDGKLAVLPSPSLLTETPVPTFLNDSEPQTHGTLNIPRSKNTTEMAENVFSVEEHASLWHGQQAGGNERDGCEYQSEHEDVVVGYEVEADEQLTHHRAHGVSEELDAAAVRHIGEIGHLAGCDHPVAELHGLHGRHAFCPPKQSSGGKEHHTLEDHHRFVTQPIREQEDRHQHGQILLVNAIRYTAPEHTAEKNPRVSSPHLAQSINEKSTSASFKIITSNGDKHLAKAGTKCITRQHGATQQKMRLKRFLLRYYPPGIILEYERGGYLRTKSIDLLDLTPECELKAHILPLTNIAFNKSGSRFITGSYDRTCRVWDTASGTELHTLEGHRNVVYAIAFNNPYGDKIATGSFDKTCKLWCAETGKCFHTFCGHRAEIVCLAFNPQSTLVATGSMDATAKLWDVESGKEVATLTGHTVEVLSLCFNTVGNHLVTGSFDYTVAIWDVASKRRVHTLIGHLGEISNVQFNWDCSLIASGSTDKTCKLWDAVSGKCVATLVGHREEVLDVCFDLSGQLIATASADGTAKIFNAATHQCLVTLKGHDKEISKICFSPQGSRVLTASSDKTARLWDVQSGACLQILEGHTDEIFSCAFNYEGDTIITGGLLWAQVSLI</sequence>
<feature type="repeat" description="WD" evidence="3">
    <location>
        <begin position="541"/>
        <end position="582"/>
    </location>
</feature>
<keyword evidence="2" id="KW-0677">Repeat</keyword>
<dbReference type="SUPFAM" id="SSF50998">
    <property type="entry name" value="Quinoprotein alcohol dehydrogenase-like"/>
    <property type="match status" value="1"/>
</dbReference>
<evidence type="ECO:0000313" key="6">
    <source>
        <dbReference type="Proteomes" id="UP000250572"/>
    </source>
</evidence>
<evidence type="ECO:0000256" key="1">
    <source>
        <dbReference type="ARBA" id="ARBA00022574"/>
    </source>
</evidence>
<feature type="repeat" description="WD" evidence="3">
    <location>
        <begin position="373"/>
        <end position="414"/>
    </location>
</feature>
<dbReference type="Pfam" id="PF00400">
    <property type="entry name" value="WD40"/>
    <property type="match status" value="8"/>
</dbReference>
<dbReference type="InterPro" id="IPR020472">
    <property type="entry name" value="WD40_PAC1"/>
</dbReference>
<dbReference type="STRING" id="33528.ENSGAFP00000008294"/>
<keyword evidence="6" id="KW-1185">Reference proteome</keyword>
<dbReference type="PROSITE" id="PS50294">
    <property type="entry name" value="WD_REPEATS_REGION"/>
    <property type="match status" value="7"/>
</dbReference>